<evidence type="ECO:0000259" key="9">
    <source>
        <dbReference type="PROSITE" id="PS50835"/>
    </source>
</evidence>
<sequence length="1198" mass="133211">MLIKKWTNRAIFFQLRCVAFVLALAQSKITHLPHPTGTYLRGPVNQTVHQGNNVRFQCRLQNRVQLGATDASWDKMASNKHLYVQWIIDGFGVTNETLKSVHAERYHMPGPINEGIYDLVITDVQLEDEASFICQAHVKLYREDASPIMETIASKPVYLSIVIPPNGVFLRKLVVPPHFYQNSNREMTNSITIAWNNSTGNTTLSTHMKGAWNRGGPSASNRTVADDPTMIEKYRSFVEATTSNYHSRTNLSSSRHSGLPVNSKHELSQRISPVLWVKEKEQLNLECRTTPSKPVSRIVWLLAGSLLRPTHKSHRLDQQYTSLSSSTMLWQKFPFKDNGFSNTSPLGHEERFDIEEKQMVVQVGAHGLGHLVGSENYTDVMKISVSVLRLVVQKHHQRQVLQCRVENTADFMVRELPTVSAVIEPLFVDDIRIEPVSTLHTAELREGFDAEYQCTAKTNPPSAVYRWMLIRERSKTETSLTSDSDPYDVTQPTTTNAVSYDKTNFRLRLQRDMHHSRIVCWVGVKMPDISQYPFSAESAFIHPDQPKEQMTWGKSDHELNILYAAIIDQTSSNLQAVKLDQLVKLDCSADANPVASISLYRLGEAGNRMLHRLSELHSGPNQSFTISQRQDSVQSTSVLRSELSLNELEYAIKTEGSQVLTSATQNISYSLHIRRVEDLGFYICMARNSDFPPAFRYVFVGEAGPPNIIQCRQIPKQNGLSMELVCLVHSIPRPKTDQIIWSRSGVKLKSTERLQIYQNNLIKGIRSAVLFYNPNTDDFSEYNFTVSNDFGSDWKLLRMSNEASLPVIFVIGSGAATGLAVIFVVIIGCLIRYSRTHSTQSTDSKNNAVKLTFKPNGIAATERNAEQPRTTETELYSLARSLAASSIGSDLQSPVCHFCLAAQNPAFLDTQIEVDDMLGSGTAVNCKKSDDSGCELGDVTSIGPGPNDATCREKTTTVCREFQPLLNTIFLQNPHVVGYPSNKALSDTVRNNSKYGKTFFNAYAGTDMDPSTNLTSAQQRPVQMQPMCDQSTNIMYDSIHGSSTFERPLLTKSLSPILVVTPTLAQSNVSDNSILPTSLFSPQVVFSSPNGLVTSPVKSSCITPRLPSPTLHSIVPNDSSSLLRNAPDIYPDLSVSPLKFSDDKPGFSASSNSSNAILVCSIGHTKNDHQSSSETRPASQLTEVFTSRNCSDDNGTTI</sequence>
<keyword evidence="8" id="KW-0732">Signal</keyword>
<feature type="transmembrane region" description="Helical" evidence="7">
    <location>
        <begin position="807"/>
        <end position="831"/>
    </location>
</feature>
<dbReference type="Gene3D" id="2.60.40.10">
    <property type="entry name" value="Immunoglobulins"/>
    <property type="match status" value="4"/>
</dbReference>
<keyword evidence="4" id="KW-0325">Glycoprotein</keyword>
<keyword evidence="7" id="KW-1133">Transmembrane helix</keyword>
<evidence type="ECO:0000256" key="6">
    <source>
        <dbReference type="SAM" id="MobiDB-lite"/>
    </source>
</evidence>
<dbReference type="PANTHER" id="PTHR11640">
    <property type="entry name" value="NEPHRIN"/>
    <property type="match status" value="1"/>
</dbReference>
<dbReference type="Proteomes" id="UP000230066">
    <property type="component" value="Unassembled WGS sequence"/>
</dbReference>
<dbReference type="Pfam" id="PF07686">
    <property type="entry name" value="V-set"/>
    <property type="match status" value="1"/>
</dbReference>
<feature type="domain" description="Ig-like" evidence="9">
    <location>
        <begin position="417"/>
        <end position="530"/>
    </location>
</feature>
<dbReference type="AlphaFoldDB" id="A0A4E0S3C6"/>
<dbReference type="InterPro" id="IPR003599">
    <property type="entry name" value="Ig_sub"/>
</dbReference>
<feature type="domain" description="Ig-like" evidence="9">
    <location>
        <begin position="706"/>
        <end position="806"/>
    </location>
</feature>
<accession>A0A4E0S3C6</accession>
<feature type="domain" description="Ig-like" evidence="9">
    <location>
        <begin position="35"/>
        <end position="153"/>
    </location>
</feature>
<dbReference type="GO" id="GO:0098609">
    <property type="term" value="P:cell-cell adhesion"/>
    <property type="evidence" value="ECO:0007669"/>
    <property type="project" value="TreeGrafter"/>
</dbReference>
<evidence type="ECO:0000256" key="4">
    <source>
        <dbReference type="ARBA" id="ARBA00023180"/>
    </source>
</evidence>
<evidence type="ECO:0000256" key="7">
    <source>
        <dbReference type="SAM" id="Phobius"/>
    </source>
</evidence>
<keyword evidence="5" id="KW-0393">Immunoglobulin domain</keyword>
<name>A0A4E0S3C6_FASHE</name>
<dbReference type="InterPro" id="IPR013106">
    <property type="entry name" value="Ig_V-set"/>
</dbReference>
<feature type="signal peptide" evidence="8">
    <location>
        <begin position="1"/>
        <end position="25"/>
    </location>
</feature>
<dbReference type="GO" id="GO:0050839">
    <property type="term" value="F:cell adhesion molecule binding"/>
    <property type="evidence" value="ECO:0007669"/>
    <property type="project" value="TreeGrafter"/>
</dbReference>
<gene>
    <name evidence="10" type="ORF">D915_000530</name>
</gene>
<protein>
    <recommendedName>
        <fullName evidence="9">Ig-like domain-containing protein</fullName>
    </recommendedName>
</protein>
<evidence type="ECO:0000256" key="3">
    <source>
        <dbReference type="ARBA" id="ARBA00023157"/>
    </source>
</evidence>
<dbReference type="PROSITE" id="PS50835">
    <property type="entry name" value="IG_LIKE"/>
    <property type="match status" value="3"/>
</dbReference>
<dbReference type="InterPro" id="IPR007110">
    <property type="entry name" value="Ig-like_dom"/>
</dbReference>
<keyword evidence="11" id="KW-1185">Reference proteome</keyword>
<evidence type="ECO:0000256" key="1">
    <source>
        <dbReference type="ARBA" id="ARBA00004479"/>
    </source>
</evidence>
<feature type="region of interest" description="Disordered" evidence="6">
    <location>
        <begin position="1166"/>
        <end position="1198"/>
    </location>
</feature>
<reference evidence="10" key="1">
    <citation type="submission" date="2019-03" db="EMBL/GenBank/DDBJ databases">
        <title>Improved annotation for the trematode Fasciola hepatica.</title>
        <authorList>
            <person name="Choi Y.-J."/>
            <person name="Martin J."/>
            <person name="Mitreva M."/>
        </authorList>
    </citation>
    <scope>NUCLEOTIDE SEQUENCE [LARGE SCALE GENOMIC DNA]</scope>
</reference>
<keyword evidence="2 7" id="KW-0472">Membrane</keyword>
<dbReference type="GO" id="GO:0005886">
    <property type="term" value="C:plasma membrane"/>
    <property type="evidence" value="ECO:0007669"/>
    <property type="project" value="TreeGrafter"/>
</dbReference>
<comment type="subcellular location">
    <subcellularLocation>
        <location evidence="1">Membrane</location>
        <topology evidence="1">Single-pass type I membrane protein</topology>
    </subcellularLocation>
</comment>
<evidence type="ECO:0000256" key="8">
    <source>
        <dbReference type="SAM" id="SignalP"/>
    </source>
</evidence>
<dbReference type="EMBL" id="JXXN02000102">
    <property type="protein sequence ID" value="THD28652.1"/>
    <property type="molecule type" value="Genomic_DNA"/>
</dbReference>
<proteinExistence type="predicted"/>
<feature type="compositionally biased region" description="Polar residues" evidence="6">
    <location>
        <begin position="1172"/>
        <end position="1198"/>
    </location>
</feature>
<dbReference type="PANTHER" id="PTHR11640:SF31">
    <property type="entry name" value="IRREGULAR CHIASM C-ROUGHEST PROTEIN-RELATED"/>
    <property type="match status" value="1"/>
</dbReference>
<dbReference type="SMART" id="SM00409">
    <property type="entry name" value="IG"/>
    <property type="match status" value="4"/>
</dbReference>
<dbReference type="InterPro" id="IPR036179">
    <property type="entry name" value="Ig-like_dom_sf"/>
</dbReference>
<evidence type="ECO:0000313" key="10">
    <source>
        <dbReference type="EMBL" id="THD28652.1"/>
    </source>
</evidence>
<feature type="chain" id="PRO_5020035769" description="Ig-like domain-containing protein" evidence="8">
    <location>
        <begin position="26"/>
        <end position="1198"/>
    </location>
</feature>
<dbReference type="GO" id="GO:0005911">
    <property type="term" value="C:cell-cell junction"/>
    <property type="evidence" value="ECO:0007669"/>
    <property type="project" value="TreeGrafter"/>
</dbReference>
<evidence type="ECO:0000313" key="11">
    <source>
        <dbReference type="Proteomes" id="UP000230066"/>
    </source>
</evidence>
<evidence type="ECO:0000256" key="2">
    <source>
        <dbReference type="ARBA" id="ARBA00023136"/>
    </source>
</evidence>
<keyword evidence="3" id="KW-1015">Disulfide bond</keyword>
<dbReference type="InterPro" id="IPR013783">
    <property type="entry name" value="Ig-like_fold"/>
</dbReference>
<organism evidence="10 11">
    <name type="scientific">Fasciola hepatica</name>
    <name type="common">Liver fluke</name>
    <dbReference type="NCBI Taxonomy" id="6192"/>
    <lineage>
        <taxon>Eukaryota</taxon>
        <taxon>Metazoa</taxon>
        <taxon>Spiralia</taxon>
        <taxon>Lophotrochozoa</taxon>
        <taxon>Platyhelminthes</taxon>
        <taxon>Trematoda</taxon>
        <taxon>Digenea</taxon>
        <taxon>Plagiorchiida</taxon>
        <taxon>Echinostomata</taxon>
        <taxon>Echinostomatoidea</taxon>
        <taxon>Fasciolidae</taxon>
        <taxon>Fasciola</taxon>
    </lineage>
</organism>
<keyword evidence="7" id="KW-0812">Transmembrane</keyword>
<evidence type="ECO:0000256" key="5">
    <source>
        <dbReference type="ARBA" id="ARBA00023319"/>
    </source>
</evidence>
<dbReference type="InterPro" id="IPR051275">
    <property type="entry name" value="Cell_adhesion_signaling"/>
</dbReference>
<dbReference type="SUPFAM" id="SSF48726">
    <property type="entry name" value="Immunoglobulin"/>
    <property type="match status" value="2"/>
</dbReference>
<comment type="caution">
    <text evidence="10">The sequence shown here is derived from an EMBL/GenBank/DDBJ whole genome shotgun (WGS) entry which is preliminary data.</text>
</comment>